<reference evidence="1 2" key="1">
    <citation type="submission" date="2024-06" db="EMBL/GenBank/DDBJ databases">
        <title>The Natural Products Discovery Center: Release of the First 8490 Sequenced Strains for Exploring Actinobacteria Biosynthetic Diversity.</title>
        <authorList>
            <person name="Kalkreuter E."/>
            <person name="Kautsar S.A."/>
            <person name="Yang D."/>
            <person name="Bader C.D."/>
            <person name="Teijaro C.N."/>
            <person name="Fluegel L."/>
            <person name="Davis C.M."/>
            <person name="Simpson J.R."/>
            <person name="Lauterbach L."/>
            <person name="Steele A.D."/>
            <person name="Gui C."/>
            <person name="Meng S."/>
            <person name="Li G."/>
            <person name="Viehrig K."/>
            <person name="Ye F."/>
            <person name="Su P."/>
            <person name="Kiefer A.F."/>
            <person name="Nichols A."/>
            <person name="Cepeda A.J."/>
            <person name="Yan W."/>
            <person name="Fan B."/>
            <person name="Jiang Y."/>
            <person name="Adhikari A."/>
            <person name="Zheng C.-J."/>
            <person name="Schuster L."/>
            <person name="Cowan T.M."/>
            <person name="Smanski M.J."/>
            <person name="Chevrette M.G."/>
            <person name="De Carvalho L.P.S."/>
            <person name="Shen B."/>
        </authorList>
    </citation>
    <scope>NUCLEOTIDE SEQUENCE [LARGE SCALE GENOMIC DNA]</scope>
    <source>
        <strain evidence="1 2">NPDC050403</strain>
    </source>
</reference>
<organism evidence="1 2">
    <name type="scientific">Nocardia aurea</name>
    <dbReference type="NCBI Taxonomy" id="2144174"/>
    <lineage>
        <taxon>Bacteria</taxon>
        <taxon>Bacillati</taxon>
        <taxon>Actinomycetota</taxon>
        <taxon>Actinomycetes</taxon>
        <taxon>Mycobacteriales</taxon>
        <taxon>Nocardiaceae</taxon>
        <taxon>Nocardia</taxon>
    </lineage>
</organism>
<proteinExistence type="predicted"/>
<keyword evidence="2" id="KW-1185">Reference proteome</keyword>
<dbReference type="EMBL" id="JBFAKC010000014">
    <property type="protein sequence ID" value="MEV0711333.1"/>
    <property type="molecule type" value="Genomic_DNA"/>
</dbReference>
<protein>
    <submittedName>
        <fullName evidence="1">Uncharacterized protein</fullName>
    </submittedName>
</protein>
<dbReference type="RefSeq" id="WP_355088708.1">
    <property type="nucleotide sequence ID" value="NZ_JBEXKW010000047.1"/>
</dbReference>
<dbReference type="Proteomes" id="UP001551695">
    <property type="component" value="Unassembled WGS sequence"/>
</dbReference>
<name>A0ABV3G157_9NOCA</name>
<evidence type="ECO:0000313" key="1">
    <source>
        <dbReference type="EMBL" id="MEV0711333.1"/>
    </source>
</evidence>
<sequence>MDVLVVGRSRSTVDTAIGLLETWGFAAQGVTADEEALTALDTRRFRALLIGGGVEPAARDRLKDSAGRHDVTVLEARRNGRDLETYLREEVLPVLREPD</sequence>
<gene>
    <name evidence="1" type="ORF">AB0I48_27585</name>
</gene>
<evidence type="ECO:0000313" key="2">
    <source>
        <dbReference type="Proteomes" id="UP001551695"/>
    </source>
</evidence>
<accession>A0ABV3G157</accession>
<comment type="caution">
    <text evidence="1">The sequence shown here is derived from an EMBL/GenBank/DDBJ whole genome shotgun (WGS) entry which is preliminary data.</text>
</comment>